<sequence length="183" mass="21743">MKYFIVFFILPSFILSFQKDDILQRKNFIIVGLFECSRDDYFAAKIVLKQNFMNIFNLNNVEKYILVNQTFSFTFNSTFITNYNLEIYDRCHVPCDNCEFKTLYKLEDAEELKSKTHSTFYKRIMINSYEMLHLGKNMDGKDSELICNNKDGTLHKFSLSDYINTKNNKNVFIDLSNFECLSF</sequence>
<evidence type="ECO:0000256" key="1">
    <source>
        <dbReference type="SAM" id="SignalP"/>
    </source>
</evidence>
<accession>A0A0K0EM07</accession>
<dbReference type="WBParaSite" id="SSTP_0001049500.1">
    <property type="protein sequence ID" value="SSTP_0001049500.1"/>
    <property type="gene ID" value="SSTP_0001049500"/>
</dbReference>
<feature type="chain" id="PRO_5005328250" evidence="1">
    <location>
        <begin position="17"/>
        <end position="183"/>
    </location>
</feature>
<evidence type="ECO:0000313" key="2">
    <source>
        <dbReference type="Proteomes" id="UP000035681"/>
    </source>
</evidence>
<reference evidence="3" key="1">
    <citation type="submission" date="2015-08" db="UniProtKB">
        <authorList>
            <consortium name="WormBaseParasite"/>
        </authorList>
    </citation>
    <scope>IDENTIFICATION</scope>
</reference>
<name>A0A0K0EM07_STRER</name>
<evidence type="ECO:0000313" key="4">
    <source>
        <dbReference type="WBParaSite" id="TCONS_00001794.p1"/>
    </source>
</evidence>
<protein>
    <submittedName>
        <fullName evidence="3 4">Uncharacterized protein</fullName>
    </submittedName>
</protein>
<proteinExistence type="predicted"/>
<organism evidence="3">
    <name type="scientific">Strongyloides stercoralis</name>
    <name type="common">Threadworm</name>
    <dbReference type="NCBI Taxonomy" id="6248"/>
    <lineage>
        <taxon>Eukaryota</taxon>
        <taxon>Metazoa</taxon>
        <taxon>Ecdysozoa</taxon>
        <taxon>Nematoda</taxon>
        <taxon>Chromadorea</taxon>
        <taxon>Rhabditida</taxon>
        <taxon>Tylenchina</taxon>
        <taxon>Panagrolaimomorpha</taxon>
        <taxon>Strongyloidoidea</taxon>
        <taxon>Strongyloididae</taxon>
        <taxon>Strongyloides</taxon>
    </lineage>
</organism>
<feature type="signal peptide" evidence="1">
    <location>
        <begin position="1"/>
        <end position="16"/>
    </location>
</feature>
<dbReference type="WBParaSite" id="TCONS_00001794.p1">
    <property type="protein sequence ID" value="TCONS_00001794.p1"/>
    <property type="gene ID" value="XLOC_001686"/>
</dbReference>
<evidence type="ECO:0000313" key="3">
    <source>
        <dbReference type="WBParaSite" id="SSTP_0001049500.1"/>
    </source>
</evidence>
<dbReference type="Proteomes" id="UP000035681">
    <property type="component" value="Unplaced"/>
</dbReference>
<dbReference type="AlphaFoldDB" id="A0A0K0EM07"/>
<keyword evidence="1" id="KW-0732">Signal</keyword>
<keyword evidence="2" id="KW-1185">Reference proteome</keyword>